<reference evidence="1 2" key="1">
    <citation type="submission" date="2019-03" db="EMBL/GenBank/DDBJ databases">
        <title>Deep-cultivation of Planctomycetes and their phenomic and genomic characterization uncovers novel biology.</title>
        <authorList>
            <person name="Wiegand S."/>
            <person name="Jogler M."/>
            <person name="Boedeker C."/>
            <person name="Pinto D."/>
            <person name="Vollmers J."/>
            <person name="Rivas-Marin E."/>
            <person name="Kohn T."/>
            <person name="Peeters S.H."/>
            <person name="Heuer A."/>
            <person name="Rast P."/>
            <person name="Oberbeckmann S."/>
            <person name="Bunk B."/>
            <person name="Jeske O."/>
            <person name="Meyerdierks A."/>
            <person name="Storesund J.E."/>
            <person name="Kallscheuer N."/>
            <person name="Luecker S."/>
            <person name="Lage O.M."/>
            <person name="Pohl T."/>
            <person name="Merkel B.J."/>
            <person name="Hornburger P."/>
            <person name="Mueller R.-W."/>
            <person name="Bruemmer F."/>
            <person name="Labrenz M."/>
            <person name="Spormann A.M."/>
            <person name="Op den Camp H."/>
            <person name="Overmann J."/>
            <person name="Amann R."/>
            <person name="Jetten M.S.M."/>
            <person name="Mascher T."/>
            <person name="Medema M.H."/>
            <person name="Devos D.P."/>
            <person name="Kaster A.-K."/>
            <person name="Ovreas L."/>
            <person name="Rohde M."/>
            <person name="Galperin M.Y."/>
            <person name="Jogler C."/>
        </authorList>
    </citation>
    <scope>NUCLEOTIDE SEQUENCE [LARGE SCALE GENOMIC DNA]</scope>
    <source>
        <strain evidence="1 2">Enr13</strain>
    </source>
</reference>
<sequence>MYQKWIAAQWADISVLHTNDADSHVHPDFVSGVSGHQRLIHSKTPMRDDDESS</sequence>
<organism evidence="1 2">
    <name type="scientific">Stieleria neptunia</name>
    <dbReference type="NCBI Taxonomy" id="2527979"/>
    <lineage>
        <taxon>Bacteria</taxon>
        <taxon>Pseudomonadati</taxon>
        <taxon>Planctomycetota</taxon>
        <taxon>Planctomycetia</taxon>
        <taxon>Pirellulales</taxon>
        <taxon>Pirellulaceae</taxon>
        <taxon>Stieleria</taxon>
    </lineage>
</organism>
<protein>
    <submittedName>
        <fullName evidence="1">Uncharacterized protein</fullName>
    </submittedName>
</protein>
<keyword evidence="2" id="KW-1185">Reference proteome</keyword>
<evidence type="ECO:0000313" key="2">
    <source>
        <dbReference type="Proteomes" id="UP000319004"/>
    </source>
</evidence>
<accession>A0A518HJA2</accession>
<dbReference type="EMBL" id="CP037423">
    <property type="protein sequence ID" value="QDV40928.1"/>
    <property type="molecule type" value="Genomic_DNA"/>
</dbReference>
<dbReference type="AlphaFoldDB" id="A0A518HJA2"/>
<proteinExistence type="predicted"/>
<name>A0A518HJA2_9BACT</name>
<dbReference type="Proteomes" id="UP000319004">
    <property type="component" value="Chromosome"/>
</dbReference>
<gene>
    <name evidence="1" type="ORF">Enr13x_07660</name>
</gene>
<dbReference type="KEGG" id="snep:Enr13x_07660"/>
<evidence type="ECO:0000313" key="1">
    <source>
        <dbReference type="EMBL" id="QDV40928.1"/>
    </source>
</evidence>